<organism evidence="2 3">
    <name type="scientific">Gordonia tangerina</name>
    <dbReference type="NCBI Taxonomy" id="2911060"/>
    <lineage>
        <taxon>Bacteria</taxon>
        <taxon>Bacillati</taxon>
        <taxon>Actinomycetota</taxon>
        <taxon>Actinomycetes</taxon>
        <taxon>Mycobacteriales</taxon>
        <taxon>Gordoniaceae</taxon>
        <taxon>Gordonia</taxon>
    </lineage>
</organism>
<feature type="domain" description="AB hydrolase-1" evidence="1">
    <location>
        <begin position="34"/>
        <end position="266"/>
    </location>
</feature>
<dbReference type="PRINTS" id="PR00412">
    <property type="entry name" value="EPOXHYDRLASE"/>
</dbReference>
<dbReference type="GO" id="GO:0016787">
    <property type="term" value="F:hydrolase activity"/>
    <property type="evidence" value="ECO:0007669"/>
    <property type="project" value="UniProtKB-KW"/>
</dbReference>
<dbReference type="InterPro" id="IPR050228">
    <property type="entry name" value="Carboxylesterase_BioH"/>
</dbReference>
<dbReference type="PANTHER" id="PTHR43194:SF2">
    <property type="entry name" value="PEROXISOMAL MEMBRANE PROTEIN LPX1"/>
    <property type="match status" value="1"/>
</dbReference>
<evidence type="ECO:0000313" key="2">
    <source>
        <dbReference type="EMBL" id="MCF3939645.1"/>
    </source>
</evidence>
<evidence type="ECO:0000259" key="1">
    <source>
        <dbReference type="Pfam" id="PF00561"/>
    </source>
</evidence>
<comment type="caution">
    <text evidence="2">The sequence shown here is derived from an EMBL/GenBank/DDBJ whole genome shotgun (WGS) entry which is preliminary data.</text>
</comment>
<dbReference type="SUPFAM" id="SSF53474">
    <property type="entry name" value="alpha/beta-Hydrolases"/>
    <property type="match status" value="1"/>
</dbReference>
<dbReference type="InterPro" id="IPR000073">
    <property type="entry name" value="AB_hydrolase_1"/>
</dbReference>
<proteinExistence type="predicted"/>
<sequence length="284" mass="30714">MPDTTTAVRLRGDGVTLAADRWDPVDPPSRGIALLLHGGGQTRHSWQHTGRRLADHGWTAITIDARGHGESDWADDGDYSISAHARDLAAVVAELDFRPVLVGASLGGMTSLIAQGTDPTLARALVLVDITPRAEPEGLEKISSFMHDGLAGFDSLEDAAAAVSAYNPHRRRPPRPDGLRKNLRLRDGRWYWHWDPRVLTDRANGPENAGVREEQARDAARSITVPTLLIRGAQSDVVSAEGARDLLELIPTARQIDVSGAGHMVSGDDNDVLSEGLIEFLEDV</sequence>
<dbReference type="Pfam" id="PF00561">
    <property type="entry name" value="Abhydrolase_1"/>
    <property type="match status" value="1"/>
</dbReference>
<name>A0ABS9DN45_9ACTN</name>
<reference evidence="2" key="1">
    <citation type="submission" date="2022-01" db="EMBL/GenBank/DDBJ databases">
        <title>Gordonia xiamenensis sp. nov., isolated from surface seawater in Xiamen.</title>
        <authorList>
            <person name="He Y.F."/>
        </authorList>
    </citation>
    <scope>NUCLEOTIDE SEQUENCE</scope>
    <source>
        <strain evidence="2">GW1C4-4</strain>
    </source>
</reference>
<dbReference type="RefSeq" id="WP_235724372.1">
    <property type="nucleotide sequence ID" value="NZ_JAKGCU010000013.1"/>
</dbReference>
<dbReference type="EMBL" id="JAKGCU010000013">
    <property type="protein sequence ID" value="MCF3939645.1"/>
    <property type="molecule type" value="Genomic_DNA"/>
</dbReference>
<dbReference type="InterPro" id="IPR029058">
    <property type="entry name" value="AB_hydrolase_fold"/>
</dbReference>
<protein>
    <submittedName>
        <fullName evidence="2">Alpha/beta hydrolase</fullName>
    </submittedName>
</protein>
<accession>A0ABS9DN45</accession>
<dbReference type="PANTHER" id="PTHR43194">
    <property type="entry name" value="HYDROLASE ALPHA/BETA FOLD FAMILY"/>
    <property type="match status" value="1"/>
</dbReference>
<dbReference type="PRINTS" id="PR00111">
    <property type="entry name" value="ABHYDROLASE"/>
</dbReference>
<gene>
    <name evidence="2" type="ORF">L1892_14800</name>
</gene>
<keyword evidence="2" id="KW-0378">Hydrolase</keyword>
<dbReference type="Proteomes" id="UP001108089">
    <property type="component" value="Unassembled WGS sequence"/>
</dbReference>
<evidence type="ECO:0000313" key="3">
    <source>
        <dbReference type="Proteomes" id="UP001108089"/>
    </source>
</evidence>
<keyword evidence="3" id="KW-1185">Reference proteome</keyword>
<dbReference type="Gene3D" id="3.40.50.1820">
    <property type="entry name" value="alpha/beta hydrolase"/>
    <property type="match status" value="1"/>
</dbReference>
<dbReference type="InterPro" id="IPR000639">
    <property type="entry name" value="Epox_hydrolase-like"/>
</dbReference>